<name>A0A248JMS0_9PROT</name>
<dbReference type="InterPro" id="IPR036390">
    <property type="entry name" value="WH_DNA-bd_sf"/>
</dbReference>
<dbReference type="InterPro" id="IPR000847">
    <property type="entry name" value="LysR_HTH_N"/>
</dbReference>
<sequence length="320" mass="34714">MDRLDDMALFARVAETRSFTVAAAKLGLSRSAASRRLTELEARLGARLLNRTTRRISLTEAGETYLVRVQQILADVDEADRSVASLQAAPRGVLKVAAPMSFGMQHLGPAIADFLSAFPDIEVEMDLNDRFVDLVDEGYDVAVRIGQLKDSSLVAKRICPARVVHAASPAYLTRRGVPRAPEDLAQHDCLIYTNIPQGAQWLFRATPLTPGAARGGNHDPDAATRLVKVNARLRANNGDVLLEAACAGVGIVALPTFICGKALAEGRVVPILQEWAVNRSAINAVFPANRHLSSKVRVFVDFLADRFGPNPYWDVGLRLG</sequence>
<dbReference type="Proteomes" id="UP000197153">
    <property type="component" value="Chromosome 1"/>
</dbReference>
<dbReference type="PANTHER" id="PTHR30537">
    <property type="entry name" value="HTH-TYPE TRANSCRIPTIONAL REGULATOR"/>
    <property type="match status" value="1"/>
</dbReference>
<organism evidence="6 7">
    <name type="scientific">Nitrospirillum viridazoti CBAmc</name>
    <dbReference type="NCBI Taxonomy" id="1441467"/>
    <lineage>
        <taxon>Bacteria</taxon>
        <taxon>Pseudomonadati</taxon>
        <taxon>Pseudomonadota</taxon>
        <taxon>Alphaproteobacteria</taxon>
        <taxon>Rhodospirillales</taxon>
        <taxon>Azospirillaceae</taxon>
        <taxon>Nitrospirillum</taxon>
        <taxon>Nitrospirillum viridazoti</taxon>
    </lineage>
</organism>
<dbReference type="InterPro" id="IPR036388">
    <property type="entry name" value="WH-like_DNA-bd_sf"/>
</dbReference>
<keyword evidence="2" id="KW-0805">Transcription regulation</keyword>
<evidence type="ECO:0000256" key="4">
    <source>
        <dbReference type="ARBA" id="ARBA00023163"/>
    </source>
</evidence>
<dbReference type="PROSITE" id="PS50931">
    <property type="entry name" value="HTH_LYSR"/>
    <property type="match status" value="1"/>
</dbReference>
<dbReference type="InterPro" id="IPR005119">
    <property type="entry name" value="LysR_subst-bd"/>
</dbReference>
<dbReference type="AlphaFoldDB" id="A0A248JMS0"/>
<keyword evidence="4" id="KW-0804">Transcription</keyword>
<evidence type="ECO:0000256" key="3">
    <source>
        <dbReference type="ARBA" id="ARBA00023125"/>
    </source>
</evidence>
<evidence type="ECO:0000256" key="1">
    <source>
        <dbReference type="ARBA" id="ARBA00009437"/>
    </source>
</evidence>
<dbReference type="FunFam" id="3.40.190.290:FF:000001">
    <property type="entry name" value="Transcriptional regulator, LysR family"/>
    <property type="match status" value="1"/>
</dbReference>
<comment type="similarity">
    <text evidence="1">Belongs to the LysR transcriptional regulatory family.</text>
</comment>
<feature type="domain" description="HTH lysR-type" evidence="5">
    <location>
        <begin position="1"/>
        <end position="59"/>
    </location>
</feature>
<dbReference type="Pfam" id="PF00126">
    <property type="entry name" value="HTH_1"/>
    <property type="match status" value="1"/>
</dbReference>
<evidence type="ECO:0000313" key="6">
    <source>
        <dbReference type="EMBL" id="ASG20005.1"/>
    </source>
</evidence>
<dbReference type="FunFam" id="1.10.10.10:FF:000001">
    <property type="entry name" value="LysR family transcriptional regulator"/>
    <property type="match status" value="1"/>
</dbReference>
<accession>A0A248JMS0</accession>
<dbReference type="CDD" id="cd08422">
    <property type="entry name" value="PBP2_CrgA_like"/>
    <property type="match status" value="1"/>
</dbReference>
<evidence type="ECO:0000256" key="2">
    <source>
        <dbReference type="ARBA" id="ARBA00023015"/>
    </source>
</evidence>
<dbReference type="Gene3D" id="3.40.190.290">
    <property type="match status" value="1"/>
</dbReference>
<dbReference type="GO" id="GO:0003700">
    <property type="term" value="F:DNA-binding transcription factor activity"/>
    <property type="evidence" value="ECO:0007669"/>
    <property type="project" value="InterPro"/>
</dbReference>
<dbReference type="Gene3D" id="1.10.10.10">
    <property type="entry name" value="Winged helix-like DNA-binding domain superfamily/Winged helix DNA-binding domain"/>
    <property type="match status" value="1"/>
</dbReference>
<dbReference type="Pfam" id="PF03466">
    <property type="entry name" value="LysR_substrate"/>
    <property type="match status" value="1"/>
</dbReference>
<evidence type="ECO:0000259" key="5">
    <source>
        <dbReference type="PROSITE" id="PS50931"/>
    </source>
</evidence>
<reference evidence="6 7" key="1">
    <citation type="submission" date="2017-06" db="EMBL/GenBank/DDBJ databases">
        <title>Complete genome sequence of Nitrospirillum amazonense strain CBAmC, an endophytic nitrogen-fixing and plant growth-promoting bacterium, isolated from sugarcane.</title>
        <authorList>
            <person name="Schwab S."/>
            <person name="dos Santos Teixeira K.R."/>
            <person name="Simoes Araujo J.L."/>
            <person name="Soares Vidal M."/>
            <person name="Borges de Freitas H.R."/>
            <person name="Rivello Crivelaro A.L."/>
            <person name="Bueno de Camargo Nunes A."/>
            <person name="dos Santos C.M."/>
            <person name="Palmeira da Silva Rosa D."/>
            <person name="da Silva Padilha D."/>
            <person name="da Silva E."/>
            <person name="Araujo Terra L."/>
            <person name="Soares Mendes V."/>
            <person name="Farinelli L."/>
            <person name="Magalhaes Cruz L."/>
            <person name="Baldani J.I."/>
        </authorList>
    </citation>
    <scope>NUCLEOTIDE SEQUENCE [LARGE SCALE GENOMIC DNA]</scope>
    <source>
        <strain evidence="6 7">CBAmC</strain>
    </source>
</reference>
<dbReference type="PANTHER" id="PTHR30537:SF5">
    <property type="entry name" value="HTH-TYPE TRANSCRIPTIONAL ACTIVATOR TTDR-RELATED"/>
    <property type="match status" value="1"/>
</dbReference>
<proteinExistence type="inferred from homology"/>
<keyword evidence="7" id="KW-1185">Reference proteome</keyword>
<evidence type="ECO:0000313" key="7">
    <source>
        <dbReference type="Proteomes" id="UP000197153"/>
    </source>
</evidence>
<dbReference type="SUPFAM" id="SSF46785">
    <property type="entry name" value="Winged helix' DNA-binding domain"/>
    <property type="match status" value="1"/>
</dbReference>
<dbReference type="GO" id="GO:0006351">
    <property type="term" value="P:DNA-templated transcription"/>
    <property type="evidence" value="ECO:0007669"/>
    <property type="project" value="TreeGrafter"/>
</dbReference>
<dbReference type="SUPFAM" id="SSF53850">
    <property type="entry name" value="Periplasmic binding protein-like II"/>
    <property type="match status" value="1"/>
</dbReference>
<keyword evidence="3" id="KW-0238">DNA-binding</keyword>
<dbReference type="EMBL" id="CP022110">
    <property type="protein sequence ID" value="ASG20005.1"/>
    <property type="molecule type" value="Genomic_DNA"/>
</dbReference>
<protein>
    <submittedName>
        <fullName evidence="6">LysR family transcriptional regulator</fullName>
    </submittedName>
</protein>
<dbReference type="KEGG" id="nao:Y958_03550"/>
<dbReference type="InterPro" id="IPR058163">
    <property type="entry name" value="LysR-type_TF_proteobact-type"/>
</dbReference>
<dbReference type="RefSeq" id="WP_088870927.1">
    <property type="nucleotide sequence ID" value="NZ_CP022110.1"/>
</dbReference>
<dbReference type="GO" id="GO:0043565">
    <property type="term" value="F:sequence-specific DNA binding"/>
    <property type="evidence" value="ECO:0007669"/>
    <property type="project" value="TreeGrafter"/>
</dbReference>
<gene>
    <name evidence="6" type="ORF">Y958_03550</name>
</gene>